<feature type="compositionally biased region" description="Polar residues" evidence="1">
    <location>
        <begin position="1"/>
        <end position="14"/>
    </location>
</feature>
<evidence type="ECO:0000256" key="1">
    <source>
        <dbReference type="SAM" id="MobiDB-lite"/>
    </source>
</evidence>
<proteinExistence type="predicted"/>
<sequence length="26" mass="2971">MQLTGKLVTSNPQEQLKENKTNDLKL</sequence>
<accession>A0A2P2JXQ1</accession>
<feature type="compositionally biased region" description="Basic and acidic residues" evidence="1">
    <location>
        <begin position="15"/>
        <end position="26"/>
    </location>
</feature>
<feature type="region of interest" description="Disordered" evidence="1">
    <location>
        <begin position="1"/>
        <end position="26"/>
    </location>
</feature>
<dbReference type="EMBL" id="GGEC01017774">
    <property type="protein sequence ID" value="MBW98257.1"/>
    <property type="molecule type" value="Transcribed_RNA"/>
</dbReference>
<protein>
    <submittedName>
        <fullName evidence="2">Uncharacterized protein</fullName>
    </submittedName>
</protein>
<evidence type="ECO:0000313" key="2">
    <source>
        <dbReference type="EMBL" id="MBW98257.1"/>
    </source>
</evidence>
<name>A0A2P2JXQ1_RHIMU</name>
<dbReference type="AlphaFoldDB" id="A0A2P2JXQ1"/>
<reference evidence="2" key="1">
    <citation type="submission" date="2018-02" db="EMBL/GenBank/DDBJ databases">
        <title>Rhizophora mucronata_Transcriptome.</title>
        <authorList>
            <person name="Meera S.P."/>
            <person name="Sreeshan A."/>
            <person name="Augustine A."/>
        </authorList>
    </citation>
    <scope>NUCLEOTIDE SEQUENCE</scope>
    <source>
        <tissue evidence="2">Leaf</tissue>
    </source>
</reference>
<organism evidence="2">
    <name type="scientific">Rhizophora mucronata</name>
    <name type="common">Asiatic mangrove</name>
    <dbReference type="NCBI Taxonomy" id="61149"/>
    <lineage>
        <taxon>Eukaryota</taxon>
        <taxon>Viridiplantae</taxon>
        <taxon>Streptophyta</taxon>
        <taxon>Embryophyta</taxon>
        <taxon>Tracheophyta</taxon>
        <taxon>Spermatophyta</taxon>
        <taxon>Magnoliopsida</taxon>
        <taxon>eudicotyledons</taxon>
        <taxon>Gunneridae</taxon>
        <taxon>Pentapetalae</taxon>
        <taxon>rosids</taxon>
        <taxon>fabids</taxon>
        <taxon>Malpighiales</taxon>
        <taxon>Rhizophoraceae</taxon>
        <taxon>Rhizophora</taxon>
    </lineage>
</organism>